<comment type="caution">
    <text evidence="3">The sequence shown here is derived from an EMBL/GenBank/DDBJ whole genome shotgun (WGS) entry which is preliminary data.</text>
</comment>
<proteinExistence type="predicted"/>
<evidence type="ECO:0000259" key="2">
    <source>
        <dbReference type="Pfam" id="PF17667"/>
    </source>
</evidence>
<evidence type="ECO:0000313" key="3">
    <source>
        <dbReference type="EMBL" id="EUC56480.1"/>
    </source>
</evidence>
<sequence length="903" mass="101234">MGLALLSQSYNHTPRSLLSDPTLSYISHNYVPYFAFYKEAMSNHNQPGDRDGDHVAGTSTFSRPLLPCKSQSRGEPTPMPSYLEDSRPRKRGDDIDESSRIIKKIKQSALAPSGAATSLPVAKVTPEAVTKEASPVTLMEPTACPSTSTAATCDLPLSQGSSKVHGSSVAPPTTPPRSHRPTVSFPSTPMKISTLNTDPSCISLSQSSSHRSGGGPKAQESQQTQQATKSNEITKASILDIKTILKHELRGAVYLHKEFFKEFLDVKPDTQAQVLQQARNQATKPTRSLGHVNYVDYDMTRGRWTLAEAITNQRDEKKVYQPLAKALNVIGQAAFDIYHRSYPNDTIRRAYTPFIDHSARETRNDSPSDGAVMPDLLQGRAEEGRVHWGDTELIVECKSTSVSKHVNEAFLQLARYARSVFAHQIYRVGVFGFSLCGSIVYFVYFDRSGMLHSPPVDLSKSEGTHLFIRSLITLLTLDARSFGYDTRYSFNFTTNPPETSFKFGNRSPEVVNEILCHWKCISGRATCVTGLGQLVLKVIWRPADRTDEGEIMAGFKSVFGFCQLQDASCDVHNTKLKYANKLECSAATSHFTPESCTTGSMPLSRGIRIQSSILMQRGTSLFEVQNPLHLVMAIHDALLGIMGLTEVGKIHCDISAYNLLLIDPKKHYPNQNWLKQPSFQIKPEVWKRTARGSFEAGGDSELGRGPYCVLHDTEFTVDAKPDRKDDHHDRTGTPIFISAQLLLADTPIARTFMHDIESLFWVLVWVLVRHTQNLDDSWSVNQHAKGLIREFSNSDMAALGKSKKLFIKSSCDADCEQEIMKLENPWCEDLVPIIREFGRFLYFYLYADTVLGRFHSRALQGLLQQRNEYLDQPHQKTFDCLFEILEDNIRILEKKYQVDLTKL</sequence>
<dbReference type="OrthoDB" id="5569250at2759"/>
<name>X8J3B8_9AGAM</name>
<feature type="compositionally biased region" description="Low complexity" evidence="1">
    <location>
        <begin position="200"/>
        <end position="211"/>
    </location>
</feature>
<feature type="non-terminal residue" evidence="3">
    <location>
        <position position="903"/>
    </location>
</feature>
<feature type="domain" description="Fungal-type protein kinase" evidence="2">
    <location>
        <begin position="382"/>
        <end position="766"/>
    </location>
</feature>
<dbReference type="SUPFAM" id="SSF56112">
    <property type="entry name" value="Protein kinase-like (PK-like)"/>
    <property type="match status" value="1"/>
</dbReference>
<dbReference type="InterPro" id="IPR011009">
    <property type="entry name" value="Kinase-like_dom_sf"/>
</dbReference>
<feature type="compositionally biased region" description="Polar residues" evidence="1">
    <location>
        <begin position="219"/>
        <end position="230"/>
    </location>
</feature>
<dbReference type="Proteomes" id="UP000030108">
    <property type="component" value="Unassembled WGS sequence"/>
</dbReference>
<reference evidence="4" key="1">
    <citation type="journal article" date="2014" name="Genome Announc.">
        <title>Draft genome sequence of the plant-pathogenic soil fungus Rhizoctonia solani anastomosis group 3 strain Rhs1AP.</title>
        <authorList>
            <person name="Cubeta M.A."/>
            <person name="Thomas E."/>
            <person name="Dean R.A."/>
            <person name="Jabaji S."/>
            <person name="Neate S.M."/>
            <person name="Tavantzis S."/>
            <person name="Toda T."/>
            <person name="Vilgalys R."/>
            <person name="Bharathan N."/>
            <person name="Fedorova-Abrams N."/>
            <person name="Pakala S.B."/>
            <person name="Pakala S.M."/>
            <person name="Zafar N."/>
            <person name="Joardar V."/>
            <person name="Losada L."/>
            <person name="Nierman W.C."/>
        </authorList>
    </citation>
    <scope>NUCLEOTIDE SEQUENCE [LARGE SCALE GENOMIC DNA]</scope>
    <source>
        <strain evidence="4">AG-3</strain>
    </source>
</reference>
<dbReference type="Pfam" id="PF17667">
    <property type="entry name" value="Pkinase_fungal"/>
    <property type="match status" value="1"/>
</dbReference>
<feature type="compositionally biased region" description="Basic and acidic residues" evidence="1">
    <location>
        <begin position="84"/>
        <end position="95"/>
    </location>
</feature>
<dbReference type="EMBL" id="JATN01000322">
    <property type="protein sequence ID" value="EUC56480.1"/>
    <property type="molecule type" value="Genomic_DNA"/>
</dbReference>
<feature type="region of interest" description="Disordered" evidence="1">
    <location>
        <begin position="155"/>
        <end position="230"/>
    </location>
</feature>
<protein>
    <recommendedName>
        <fullName evidence="2">Fungal-type protein kinase domain-containing protein</fullName>
    </recommendedName>
</protein>
<accession>X8J3B8</accession>
<evidence type="ECO:0000313" key="4">
    <source>
        <dbReference type="Proteomes" id="UP000030108"/>
    </source>
</evidence>
<feature type="compositionally biased region" description="Polar residues" evidence="1">
    <location>
        <begin position="184"/>
        <end position="199"/>
    </location>
</feature>
<dbReference type="PANTHER" id="PTHR38248:SF2">
    <property type="entry name" value="FUNK1 11"/>
    <property type="match status" value="1"/>
</dbReference>
<dbReference type="PANTHER" id="PTHR38248">
    <property type="entry name" value="FUNK1 6"/>
    <property type="match status" value="1"/>
</dbReference>
<feature type="region of interest" description="Disordered" evidence="1">
    <location>
        <begin position="45"/>
        <end position="95"/>
    </location>
</feature>
<dbReference type="InterPro" id="IPR040976">
    <property type="entry name" value="Pkinase_fungal"/>
</dbReference>
<dbReference type="AlphaFoldDB" id="X8J3B8"/>
<organism evidence="3 4">
    <name type="scientific">Rhizoctonia solani AG-3 Rhs1AP</name>
    <dbReference type="NCBI Taxonomy" id="1086054"/>
    <lineage>
        <taxon>Eukaryota</taxon>
        <taxon>Fungi</taxon>
        <taxon>Dikarya</taxon>
        <taxon>Basidiomycota</taxon>
        <taxon>Agaricomycotina</taxon>
        <taxon>Agaricomycetes</taxon>
        <taxon>Cantharellales</taxon>
        <taxon>Ceratobasidiaceae</taxon>
        <taxon>Rhizoctonia</taxon>
    </lineage>
</organism>
<evidence type="ECO:0000256" key="1">
    <source>
        <dbReference type="SAM" id="MobiDB-lite"/>
    </source>
</evidence>
<gene>
    <name evidence="3" type="ORF">RSOL_180170</name>
</gene>